<gene>
    <name evidence="2" type="ORF">SLS53_008308</name>
</gene>
<organism evidence="2 3">
    <name type="scientific">Cytospora paraplurivora</name>
    <dbReference type="NCBI Taxonomy" id="2898453"/>
    <lineage>
        <taxon>Eukaryota</taxon>
        <taxon>Fungi</taxon>
        <taxon>Dikarya</taxon>
        <taxon>Ascomycota</taxon>
        <taxon>Pezizomycotina</taxon>
        <taxon>Sordariomycetes</taxon>
        <taxon>Sordariomycetidae</taxon>
        <taxon>Diaporthales</taxon>
        <taxon>Cytosporaceae</taxon>
        <taxon>Cytospora</taxon>
    </lineage>
</organism>
<accession>A0AAN9U0R5</accession>
<evidence type="ECO:0000313" key="3">
    <source>
        <dbReference type="Proteomes" id="UP001320245"/>
    </source>
</evidence>
<proteinExistence type="predicted"/>
<feature type="compositionally biased region" description="Polar residues" evidence="1">
    <location>
        <begin position="7"/>
        <end position="21"/>
    </location>
</feature>
<comment type="caution">
    <text evidence="2">The sequence shown here is derived from an EMBL/GenBank/DDBJ whole genome shotgun (WGS) entry which is preliminary data.</text>
</comment>
<evidence type="ECO:0000313" key="2">
    <source>
        <dbReference type="EMBL" id="KAK7733120.1"/>
    </source>
</evidence>
<dbReference type="AlphaFoldDB" id="A0AAN9U0R5"/>
<evidence type="ECO:0000256" key="1">
    <source>
        <dbReference type="SAM" id="MobiDB-lite"/>
    </source>
</evidence>
<sequence>MKAIQVSRATHPQRTASYDNQQLKKLDAKRTLDNRSPPRGSALSASMRSLQDAPAGWANGDRPHIQLPQLSLPTRTKPGPILESPRYADTPLNSAVSPRSTPFAQVSRSQEYRSSPIEPNSAIDFNKSPYARTRRHNSSVFADDLTPADSYDQEVEFPLEETSRLRQFHIDEGQHSRMNSFDNQSVEVAYWTITNRNGDLTICGTEIPEPESKVYNHPAD</sequence>
<dbReference type="EMBL" id="JAJSPL020000048">
    <property type="protein sequence ID" value="KAK7733120.1"/>
    <property type="molecule type" value="Genomic_DNA"/>
</dbReference>
<protein>
    <submittedName>
        <fullName evidence="2">Uncharacterized protein</fullName>
    </submittedName>
</protein>
<feature type="region of interest" description="Disordered" evidence="1">
    <location>
        <begin position="1"/>
        <end position="126"/>
    </location>
</feature>
<feature type="compositionally biased region" description="Polar residues" evidence="1">
    <location>
        <begin position="91"/>
        <end position="113"/>
    </location>
</feature>
<dbReference type="Proteomes" id="UP001320245">
    <property type="component" value="Unassembled WGS sequence"/>
</dbReference>
<reference evidence="2 3" key="1">
    <citation type="journal article" date="2023" name="PLoS ONE">
        <title>Cytospora paraplurivora sp. nov. isolated from orchards with fruit tree decline syndrome in Ontario, Canada.</title>
        <authorList>
            <person name="Ilyukhin E."/>
            <person name="Nguyen H.D.T."/>
            <person name="Castle A.J."/>
            <person name="Ellouze W."/>
        </authorList>
    </citation>
    <scope>NUCLEOTIDE SEQUENCE [LARGE SCALE GENOMIC DNA]</scope>
    <source>
        <strain evidence="2 3">FDS-564</strain>
    </source>
</reference>
<name>A0AAN9U0R5_9PEZI</name>
<feature type="compositionally biased region" description="Basic and acidic residues" evidence="1">
    <location>
        <begin position="22"/>
        <end position="33"/>
    </location>
</feature>
<keyword evidence="3" id="KW-1185">Reference proteome</keyword>